<evidence type="ECO:0000256" key="5">
    <source>
        <dbReference type="ARBA" id="ARBA00023157"/>
    </source>
</evidence>
<keyword evidence="6" id="KW-0325">Glycoprotein</keyword>
<dbReference type="KEGG" id="taut:V4D30_03950"/>
<reference evidence="8" key="1">
    <citation type="submission" date="2024-01" db="EMBL/GenBank/DDBJ databases">
        <title>The first autotrophic representatives of the genus Thermodesulfovibrio.</title>
        <authorList>
            <person name="Maltseva A.I."/>
            <person name="Elcheninov A.G."/>
            <person name="Kublanov I.V."/>
            <person name="Lebedinsky A.V."/>
            <person name="Frolov E.N."/>
        </authorList>
    </citation>
    <scope>NUCLEOTIDE SEQUENCE</scope>
    <source>
        <strain evidence="8">3907-1M</strain>
    </source>
</reference>
<evidence type="ECO:0000256" key="2">
    <source>
        <dbReference type="ARBA" id="ARBA00022723"/>
    </source>
</evidence>
<dbReference type="EMBL" id="CP144373">
    <property type="protein sequence ID" value="XCH47432.1"/>
    <property type="molecule type" value="Genomic_DNA"/>
</dbReference>
<feature type="signal peptide" evidence="7">
    <location>
        <begin position="1"/>
        <end position="23"/>
    </location>
</feature>
<dbReference type="InterPro" id="IPR003154">
    <property type="entry name" value="S1/P1nuclease"/>
</dbReference>
<proteinExistence type="predicted"/>
<keyword evidence="3" id="KW-0255">Endonuclease</keyword>
<evidence type="ECO:0000256" key="4">
    <source>
        <dbReference type="ARBA" id="ARBA00022801"/>
    </source>
</evidence>
<evidence type="ECO:0000256" key="6">
    <source>
        <dbReference type="ARBA" id="ARBA00023180"/>
    </source>
</evidence>
<evidence type="ECO:0000256" key="3">
    <source>
        <dbReference type="ARBA" id="ARBA00022759"/>
    </source>
</evidence>
<keyword evidence="7" id="KW-0732">Signal</keyword>
<accession>A0AAU8H1R7</accession>
<dbReference type="GO" id="GO:0004519">
    <property type="term" value="F:endonuclease activity"/>
    <property type="evidence" value="ECO:0007669"/>
    <property type="project" value="UniProtKB-KW"/>
</dbReference>
<keyword evidence="2" id="KW-0479">Metal-binding</keyword>
<keyword evidence="4" id="KW-0378">Hydrolase</keyword>
<gene>
    <name evidence="8" type="ORF">V4D30_03950</name>
</gene>
<dbReference type="AlphaFoldDB" id="A0AAU8H1R7"/>
<keyword evidence="5" id="KW-1015">Disulfide bond</keyword>
<dbReference type="GO" id="GO:0046872">
    <property type="term" value="F:metal ion binding"/>
    <property type="evidence" value="ECO:0007669"/>
    <property type="project" value="UniProtKB-KW"/>
</dbReference>
<dbReference type="RefSeq" id="WP_353684955.1">
    <property type="nucleotide sequence ID" value="NZ_CP144373.1"/>
</dbReference>
<evidence type="ECO:0000256" key="7">
    <source>
        <dbReference type="SAM" id="SignalP"/>
    </source>
</evidence>
<evidence type="ECO:0000313" key="8">
    <source>
        <dbReference type="EMBL" id="XCH47432.1"/>
    </source>
</evidence>
<dbReference type="PANTHER" id="PTHR33146:SF26">
    <property type="entry name" value="ENDONUCLEASE 4"/>
    <property type="match status" value="1"/>
</dbReference>
<dbReference type="InterPro" id="IPR008947">
    <property type="entry name" value="PLipase_C/P1_nuclease_dom_sf"/>
</dbReference>
<dbReference type="GO" id="GO:0016788">
    <property type="term" value="F:hydrolase activity, acting on ester bonds"/>
    <property type="evidence" value="ECO:0007669"/>
    <property type="project" value="InterPro"/>
</dbReference>
<keyword evidence="1" id="KW-0540">Nuclease</keyword>
<feature type="chain" id="PRO_5043414657" evidence="7">
    <location>
        <begin position="24"/>
        <end position="260"/>
    </location>
</feature>
<evidence type="ECO:0000256" key="1">
    <source>
        <dbReference type="ARBA" id="ARBA00022722"/>
    </source>
</evidence>
<protein>
    <submittedName>
        <fullName evidence="8">S1/P1 nuclease</fullName>
    </submittedName>
</protein>
<dbReference type="SUPFAM" id="SSF48537">
    <property type="entry name" value="Phospholipase C/P1 nuclease"/>
    <property type="match status" value="1"/>
</dbReference>
<name>A0AAU8H1R7_9BACT</name>
<organism evidence="8">
    <name type="scientific">Thermodesulfovibrio autotrophicus</name>
    <dbReference type="NCBI Taxonomy" id="3118333"/>
    <lineage>
        <taxon>Bacteria</taxon>
        <taxon>Pseudomonadati</taxon>
        <taxon>Nitrospirota</taxon>
        <taxon>Thermodesulfovibrionia</taxon>
        <taxon>Thermodesulfovibrionales</taxon>
        <taxon>Thermodesulfovibrionaceae</taxon>
        <taxon>Thermodesulfovibrio</taxon>
    </lineage>
</organism>
<dbReference type="GO" id="GO:0003676">
    <property type="term" value="F:nucleic acid binding"/>
    <property type="evidence" value="ECO:0007669"/>
    <property type="project" value="InterPro"/>
</dbReference>
<sequence>MRVIKFKIFSMLLILIFFSHSYAWDCKTHAYIAKKAGIKIPEAACMPDIIRDENYELLAPMHYHNAAPDTVVTPEYIDKYSVKEVIVNADGRAVKILLPHQSGVLYWKIVNLYEKMKSLDKTKPDNLLAYEYYLVTTAHYIGDLSQPLHNFPYGESVASDGKIYIDEGNFNREFHIKFDEAFDSYIGKPETEEKINKALKTINITNTEDLKNEISRIANSAIKIANHCYKEDKRMPKEEELIEQISWSISLLKALIKSTY</sequence>
<dbReference type="GO" id="GO:0006308">
    <property type="term" value="P:DNA catabolic process"/>
    <property type="evidence" value="ECO:0007669"/>
    <property type="project" value="InterPro"/>
</dbReference>
<dbReference type="PANTHER" id="PTHR33146">
    <property type="entry name" value="ENDONUCLEASE 4"/>
    <property type="match status" value="1"/>
</dbReference>
<dbReference type="Pfam" id="PF02265">
    <property type="entry name" value="S1-P1_nuclease"/>
    <property type="match status" value="1"/>
</dbReference>
<dbReference type="Gene3D" id="1.10.575.10">
    <property type="entry name" value="P1 Nuclease"/>
    <property type="match status" value="1"/>
</dbReference>